<evidence type="ECO:0000313" key="2">
    <source>
        <dbReference type="EMBL" id="TXL61094.1"/>
    </source>
</evidence>
<gene>
    <name evidence="2" type="ORF">FHP05_13495</name>
</gene>
<sequence>MQHVPEPKNKLSSKEMSGIQRFYSRPCVSNDNPYSESIFRTIKYRPEYPEKGFETIESASMRFVLYYWILMGYHLTISIIKDFFFKLLKIMPIVNI</sequence>
<keyword evidence="1" id="KW-0812">Transmembrane</keyword>
<reference evidence="2 3" key="1">
    <citation type="submission" date="2019-06" db="EMBL/GenBank/DDBJ databases">
        <title>Cerasibacillus sp. nov., isolated from maize field.</title>
        <authorList>
            <person name="Lin S.-Y."/>
            <person name="Tsai C.-F."/>
            <person name="Young C.-C."/>
        </authorList>
    </citation>
    <scope>NUCLEOTIDE SEQUENCE [LARGE SCALE GENOMIC DNA]</scope>
    <source>
        <strain evidence="2 3">CC-CFT480</strain>
    </source>
</reference>
<keyword evidence="1" id="KW-0472">Membrane</keyword>
<dbReference type="EMBL" id="VDUW01000012">
    <property type="protein sequence ID" value="TXL61094.1"/>
    <property type="molecule type" value="Genomic_DNA"/>
</dbReference>
<protein>
    <submittedName>
        <fullName evidence="2">Transposase family protein</fullName>
    </submittedName>
</protein>
<evidence type="ECO:0000313" key="3">
    <source>
        <dbReference type="Proteomes" id="UP000321574"/>
    </source>
</evidence>
<organism evidence="2 3">
    <name type="scientific">Cerasibacillus terrae</name>
    <dbReference type="NCBI Taxonomy" id="2498845"/>
    <lineage>
        <taxon>Bacteria</taxon>
        <taxon>Bacillati</taxon>
        <taxon>Bacillota</taxon>
        <taxon>Bacilli</taxon>
        <taxon>Bacillales</taxon>
        <taxon>Bacillaceae</taxon>
        <taxon>Cerasibacillus</taxon>
    </lineage>
</organism>
<comment type="caution">
    <text evidence="2">The sequence shown here is derived from an EMBL/GenBank/DDBJ whole genome shotgun (WGS) entry which is preliminary data.</text>
</comment>
<dbReference type="Proteomes" id="UP000321574">
    <property type="component" value="Unassembled WGS sequence"/>
</dbReference>
<dbReference type="OrthoDB" id="9781005at2"/>
<name>A0A5C8NGS1_9BACI</name>
<dbReference type="SUPFAM" id="SSF53098">
    <property type="entry name" value="Ribonuclease H-like"/>
    <property type="match status" value="1"/>
</dbReference>
<keyword evidence="1" id="KW-1133">Transmembrane helix</keyword>
<accession>A0A5C8NGS1</accession>
<proteinExistence type="predicted"/>
<keyword evidence="3" id="KW-1185">Reference proteome</keyword>
<dbReference type="AlphaFoldDB" id="A0A5C8NGS1"/>
<evidence type="ECO:0000256" key="1">
    <source>
        <dbReference type="SAM" id="Phobius"/>
    </source>
</evidence>
<dbReference type="InterPro" id="IPR012337">
    <property type="entry name" value="RNaseH-like_sf"/>
</dbReference>
<feature type="transmembrane region" description="Helical" evidence="1">
    <location>
        <begin position="65"/>
        <end position="84"/>
    </location>
</feature>